<feature type="region of interest" description="Disordered" evidence="1">
    <location>
        <begin position="1"/>
        <end position="257"/>
    </location>
</feature>
<keyword evidence="3" id="KW-1185">Reference proteome</keyword>
<sequence length="257" mass="26296">MEDPVKRKVVKVSGYSVTRSKSPVRPPASRPASPTKAFGSSLSPPLIRPKAKLNSGTGRKVSSSIASGSRVNPSPTGSTPPSRAPSPFKNVSARINTGLPPTSAVKGRALLRRPTSASVPASPEAQQRANTAVPADAAFANHIRRRSGSISLHRTFSSSSLRAPGNVSPAPSSPSPPNHPPPTKSNFGPIKVKAKVSGLAKSSVVEPPASIAASPSLPFLPSARQARTRARAPSTSKSSVGVRQASPSPSAPGSVNI</sequence>
<dbReference type="OrthoDB" id="2555519at2759"/>
<dbReference type="AlphaFoldDB" id="A0A166NQG8"/>
<feature type="compositionally biased region" description="Polar residues" evidence="1">
    <location>
        <begin position="54"/>
        <end position="81"/>
    </location>
</feature>
<evidence type="ECO:0000256" key="1">
    <source>
        <dbReference type="SAM" id="MobiDB-lite"/>
    </source>
</evidence>
<gene>
    <name evidence="2" type="ORF">FIBSPDRAFT_386425</name>
</gene>
<feature type="compositionally biased region" description="Low complexity" evidence="1">
    <location>
        <begin position="202"/>
        <end position="223"/>
    </location>
</feature>
<feature type="compositionally biased region" description="Polar residues" evidence="1">
    <location>
        <begin position="233"/>
        <end position="257"/>
    </location>
</feature>
<name>A0A166NQG8_9AGAM</name>
<protein>
    <submittedName>
        <fullName evidence="2">Uncharacterized protein</fullName>
    </submittedName>
</protein>
<feature type="compositionally biased region" description="Polar residues" evidence="1">
    <location>
        <begin position="115"/>
        <end position="130"/>
    </location>
</feature>
<evidence type="ECO:0000313" key="3">
    <source>
        <dbReference type="Proteomes" id="UP000076532"/>
    </source>
</evidence>
<feature type="compositionally biased region" description="Pro residues" evidence="1">
    <location>
        <begin position="171"/>
        <end position="183"/>
    </location>
</feature>
<dbReference type="Proteomes" id="UP000076532">
    <property type="component" value="Unassembled WGS sequence"/>
</dbReference>
<feature type="compositionally biased region" description="Polar residues" evidence="1">
    <location>
        <begin position="148"/>
        <end position="161"/>
    </location>
</feature>
<proteinExistence type="predicted"/>
<accession>A0A166NQG8</accession>
<organism evidence="2 3">
    <name type="scientific">Athelia psychrophila</name>
    <dbReference type="NCBI Taxonomy" id="1759441"/>
    <lineage>
        <taxon>Eukaryota</taxon>
        <taxon>Fungi</taxon>
        <taxon>Dikarya</taxon>
        <taxon>Basidiomycota</taxon>
        <taxon>Agaricomycotina</taxon>
        <taxon>Agaricomycetes</taxon>
        <taxon>Agaricomycetidae</taxon>
        <taxon>Atheliales</taxon>
        <taxon>Atheliaceae</taxon>
        <taxon>Athelia</taxon>
    </lineage>
</organism>
<evidence type="ECO:0000313" key="2">
    <source>
        <dbReference type="EMBL" id="KZP25275.1"/>
    </source>
</evidence>
<dbReference type="EMBL" id="KV417521">
    <property type="protein sequence ID" value="KZP25275.1"/>
    <property type="molecule type" value="Genomic_DNA"/>
</dbReference>
<reference evidence="2 3" key="1">
    <citation type="journal article" date="2016" name="Mol. Biol. Evol.">
        <title>Comparative Genomics of Early-Diverging Mushroom-Forming Fungi Provides Insights into the Origins of Lignocellulose Decay Capabilities.</title>
        <authorList>
            <person name="Nagy L.G."/>
            <person name="Riley R."/>
            <person name="Tritt A."/>
            <person name="Adam C."/>
            <person name="Daum C."/>
            <person name="Floudas D."/>
            <person name="Sun H."/>
            <person name="Yadav J.S."/>
            <person name="Pangilinan J."/>
            <person name="Larsson K.H."/>
            <person name="Matsuura K."/>
            <person name="Barry K."/>
            <person name="Labutti K."/>
            <person name="Kuo R."/>
            <person name="Ohm R.A."/>
            <person name="Bhattacharya S.S."/>
            <person name="Shirouzu T."/>
            <person name="Yoshinaga Y."/>
            <person name="Martin F.M."/>
            <person name="Grigoriev I.V."/>
            <person name="Hibbett D.S."/>
        </authorList>
    </citation>
    <scope>NUCLEOTIDE SEQUENCE [LARGE SCALE GENOMIC DNA]</scope>
    <source>
        <strain evidence="2 3">CBS 109695</strain>
    </source>
</reference>